<comment type="caution">
    <text evidence="1">The sequence shown here is derived from an EMBL/GenBank/DDBJ whole genome shotgun (WGS) entry which is preliminary data.</text>
</comment>
<organism evidence="1 2">
    <name type="scientific">Elasticomyces elasticus</name>
    <dbReference type="NCBI Taxonomy" id="574655"/>
    <lineage>
        <taxon>Eukaryota</taxon>
        <taxon>Fungi</taxon>
        <taxon>Dikarya</taxon>
        <taxon>Ascomycota</taxon>
        <taxon>Pezizomycotina</taxon>
        <taxon>Dothideomycetes</taxon>
        <taxon>Dothideomycetidae</taxon>
        <taxon>Mycosphaerellales</taxon>
        <taxon>Teratosphaeriaceae</taxon>
        <taxon>Elasticomyces</taxon>
    </lineage>
</organism>
<protein>
    <submittedName>
        <fullName evidence="1">Uncharacterized protein</fullName>
    </submittedName>
</protein>
<accession>A0AAN7W562</accession>
<proteinExistence type="predicted"/>
<dbReference type="EMBL" id="JAVRQU010000016">
    <property type="protein sequence ID" value="KAK5694297.1"/>
    <property type="molecule type" value="Genomic_DNA"/>
</dbReference>
<dbReference type="AlphaFoldDB" id="A0AAN7W562"/>
<name>A0AAN7W562_9PEZI</name>
<evidence type="ECO:0000313" key="2">
    <source>
        <dbReference type="Proteomes" id="UP001310594"/>
    </source>
</evidence>
<reference evidence="1" key="1">
    <citation type="submission" date="2023-08" db="EMBL/GenBank/DDBJ databases">
        <title>Black Yeasts Isolated from many extreme environments.</title>
        <authorList>
            <person name="Coleine C."/>
            <person name="Stajich J.E."/>
            <person name="Selbmann L."/>
        </authorList>
    </citation>
    <scope>NUCLEOTIDE SEQUENCE</scope>
    <source>
        <strain evidence="1">CCFEE 5810</strain>
    </source>
</reference>
<gene>
    <name evidence="1" type="ORF">LTR97_009919</name>
</gene>
<evidence type="ECO:0000313" key="1">
    <source>
        <dbReference type="EMBL" id="KAK5694297.1"/>
    </source>
</evidence>
<sequence>MSESATLMGLPVELREMIWAYTVMENDPIPSYVLERVVREGPDAEWGNDLAVLETNPLKLVNTHPTLERKSMAFPKLPAIARVNRQTRQESVTVFFQGNILAFSLSGEIPRDEVHRWESALQSLGRAADNFTGTLRALDMVYFAKLWTVRLEFGMYTVRNTKNKHRVTIDLKIDKALGTMSLTIQGGLEHECVCDLTTAAAYYMESKQPYGHSGVAIYGMAAHIEMKYLEEWRLRSLYIAEKLSSQPICAACRKPQLGDAVLWSAEL</sequence>
<dbReference type="Proteomes" id="UP001310594">
    <property type="component" value="Unassembled WGS sequence"/>
</dbReference>